<gene>
    <name evidence="1" type="ORF">HMPREF1650_04150</name>
</gene>
<sequence length="132" mass="14985">MRYDDPRAAEAMRELLLMIVAGVRVVTQLPKEMPDTLIRIERVGGKPDNAVTDGGRFMVQVYARTDVEAGRLAGVILAALNDHFWRGMRTDRGHMLRGWVHESMMSLADPDRPGFARWQIMGRLQLSLLRPD</sequence>
<evidence type="ECO:0000313" key="2">
    <source>
        <dbReference type="Proteomes" id="UP000029548"/>
    </source>
</evidence>
<dbReference type="AlphaFoldDB" id="A0A095Y535"/>
<dbReference type="Proteomes" id="UP000029548">
    <property type="component" value="Unassembled WGS sequence"/>
</dbReference>
<name>A0A095Y535_9CORY</name>
<reference evidence="1 2" key="1">
    <citation type="submission" date="2014-07" db="EMBL/GenBank/DDBJ databases">
        <authorList>
            <person name="McCorrison J."/>
            <person name="Sanka R."/>
            <person name="Torralba M."/>
            <person name="Gillis M."/>
            <person name="Haft D.H."/>
            <person name="Methe B."/>
            <person name="Sutton G."/>
            <person name="Nelson K.E."/>
        </authorList>
    </citation>
    <scope>NUCLEOTIDE SEQUENCE [LARGE SCALE GENOMIC DNA]</scope>
    <source>
        <strain evidence="1 2">DNF00450</strain>
    </source>
</reference>
<evidence type="ECO:0008006" key="3">
    <source>
        <dbReference type="Google" id="ProtNLM"/>
    </source>
</evidence>
<accession>A0A095Y535</accession>
<comment type="caution">
    <text evidence="1">The sequence shown here is derived from an EMBL/GenBank/DDBJ whole genome shotgun (WGS) entry which is preliminary data.</text>
</comment>
<dbReference type="eggNOG" id="ENOG5033Q48">
    <property type="taxonomic scope" value="Bacteria"/>
</dbReference>
<protein>
    <recommendedName>
        <fullName evidence="3">Tail terminator</fullName>
    </recommendedName>
</protein>
<evidence type="ECO:0000313" key="1">
    <source>
        <dbReference type="EMBL" id="KGF17363.1"/>
    </source>
</evidence>
<organism evidence="1 2">
    <name type="scientific">Corynebacterium freneyi DNF00450</name>
    <dbReference type="NCBI Taxonomy" id="1287475"/>
    <lineage>
        <taxon>Bacteria</taxon>
        <taxon>Bacillati</taxon>
        <taxon>Actinomycetota</taxon>
        <taxon>Actinomycetes</taxon>
        <taxon>Mycobacteriales</taxon>
        <taxon>Corynebacteriaceae</taxon>
        <taxon>Corynebacterium</taxon>
    </lineage>
</organism>
<proteinExistence type="predicted"/>
<dbReference type="RefSeq" id="WP_035121178.1">
    <property type="nucleotide sequence ID" value="NZ_JRNE01000040.1"/>
</dbReference>
<dbReference type="EMBL" id="JRNE01000040">
    <property type="protein sequence ID" value="KGF17363.1"/>
    <property type="molecule type" value="Genomic_DNA"/>
</dbReference>